<dbReference type="AlphaFoldDB" id="A0A1G6HEY3"/>
<dbReference type="Proteomes" id="UP000199086">
    <property type="component" value="Unassembled WGS sequence"/>
</dbReference>
<keyword evidence="1" id="KW-1133">Transmembrane helix</keyword>
<name>A0A1G6HEY3_9ACTN</name>
<protein>
    <submittedName>
        <fullName evidence="2">Uncharacterized protein</fullName>
    </submittedName>
</protein>
<keyword evidence="3" id="KW-1185">Reference proteome</keyword>
<evidence type="ECO:0000313" key="2">
    <source>
        <dbReference type="EMBL" id="SDB92006.1"/>
    </source>
</evidence>
<feature type="transmembrane region" description="Helical" evidence="1">
    <location>
        <begin position="12"/>
        <end position="35"/>
    </location>
</feature>
<sequence length="105" mass="11271">MTVVIRIAWVVFGLYQLLMALGSFPFGLLGALAFWGAAAGTIAFFAARSVTSAYVAGALSALGPFLVNTSHPQLFGPVYLTVNLLVAILMAWLAFVHERRRVAGW</sequence>
<evidence type="ECO:0000313" key="3">
    <source>
        <dbReference type="Proteomes" id="UP000199086"/>
    </source>
</evidence>
<keyword evidence="1" id="KW-0812">Transmembrane</keyword>
<organism evidence="2 3">
    <name type="scientific">Raineyella antarctica</name>
    <dbReference type="NCBI Taxonomy" id="1577474"/>
    <lineage>
        <taxon>Bacteria</taxon>
        <taxon>Bacillati</taxon>
        <taxon>Actinomycetota</taxon>
        <taxon>Actinomycetes</taxon>
        <taxon>Propionibacteriales</taxon>
        <taxon>Propionibacteriaceae</taxon>
        <taxon>Raineyella</taxon>
    </lineage>
</organism>
<dbReference type="EMBL" id="FMYF01000008">
    <property type="protein sequence ID" value="SDB92006.1"/>
    <property type="molecule type" value="Genomic_DNA"/>
</dbReference>
<dbReference type="STRING" id="1577474.GA0111570_108146"/>
<gene>
    <name evidence="2" type="ORF">GA0111570_108146</name>
</gene>
<feature type="transmembrane region" description="Helical" evidence="1">
    <location>
        <begin position="42"/>
        <end position="66"/>
    </location>
</feature>
<reference evidence="2 3" key="1">
    <citation type="submission" date="2016-06" db="EMBL/GenBank/DDBJ databases">
        <authorList>
            <person name="Olsen C.W."/>
            <person name="Carey S."/>
            <person name="Hinshaw L."/>
            <person name="Karasin A.I."/>
        </authorList>
    </citation>
    <scope>NUCLEOTIDE SEQUENCE [LARGE SCALE GENOMIC DNA]</scope>
    <source>
        <strain evidence="2 3">LZ-22</strain>
    </source>
</reference>
<accession>A0A1G6HEY3</accession>
<feature type="transmembrane region" description="Helical" evidence="1">
    <location>
        <begin position="78"/>
        <end position="96"/>
    </location>
</feature>
<evidence type="ECO:0000256" key="1">
    <source>
        <dbReference type="SAM" id="Phobius"/>
    </source>
</evidence>
<keyword evidence="1" id="KW-0472">Membrane</keyword>
<dbReference type="RefSeq" id="WP_092611814.1">
    <property type="nucleotide sequence ID" value="NZ_FMYF01000008.1"/>
</dbReference>
<proteinExistence type="predicted"/>